<evidence type="ECO:0000313" key="3">
    <source>
        <dbReference type="EMBL" id="PQJ12493.1"/>
    </source>
</evidence>
<comment type="caution">
    <text evidence="3">The sequence shown here is derived from an EMBL/GenBank/DDBJ whole genome shotgun (WGS) entry which is preliminary data.</text>
</comment>
<dbReference type="RefSeq" id="WP_105037377.1">
    <property type="nucleotide sequence ID" value="NZ_PPSL01000001.1"/>
</dbReference>
<proteinExistence type="predicted"/>
<evidence type="ECO:0000256" key="1">
    <source>
        <dbReference type="SAM" id="SignalP"/>
    </source>
</evidence>
<keyword evidence="1" id="KW-0732">Signal</keyword>
<dbReference type="Gene3D" id="2.10.25.10">
    <property type="entry name" value="Laminin"/>
    <property type="match status" value="1"/>
</dbReference>
<gene>
    <name evidence="3" type="ORF">CJD36_001720</name>
</gene>
<feature type="signal peptide" evidence="1">
    <location>
        <begin position="1"/>
        <end position="19"/>
    </location>
</feature>
<dbReference type="OrthoDB" id="657297at2"/>
<dbReference type="PROSITE" id="PS01186">
    <property type="entry name" value="EGF_2"/>
    <property type="match status" value="1"/>
</dbReference>
<name>A0A2S7SZV9_9BACT</name>
<dbReference type="AlphaFoldDB" id="A0A2S7SZV9"/>
<dbReference type="EMBL" id="PPSL01000001">
    <property type="protein sequence ID" value="PQJ12493.1"/>
    <property type="molecule type" value="Genomic_DNA"/>
</dbReference>
<reference evidence="3 4" key="1">
    <citation type="submission" date="2018-01" db="EMBL/GenBank/DDBJ databases">
        <title>A novel member of the phylum Bacteroidetes isolated from glacier ice.</title>
        <authorList>
            <person name="Liu Q."/>
            <person name="Xin Y.-H."/>
        </authorList>
    </citation>
    <scope>NUCLEOTIDE SEQUENCE [LARGE SCALE GENOMIC DNA]</scope>
    <source>
        <strain evidence="3 4">RB1R16</strain>
    </source>
</reference>
<evidence type="ECO:0000259" key="2">
    <source>
        <dbReference type="PROSITE" id="PS01186"/>
    </source>
</evidence>
<sequence length="176" mass="19172">MRFWKTTLLSTSIVVAAVAGIVTYSSCEKDACTNVSCQHGGSCNNGACKCPTGYDDPTCGTRTTDRFAGTYAGFTTCNNSAQVIDTLFILGNVPHQFLSVQVTQKTHNTDVLFGVVNTNETTYALDFPTVYGTHYSKTFHATLQSSTKLVFDTYEYDTNTMAGPIVNKCTFVGFKR</sequence>
<feature type="domain" description="EGF-like" evidence="2">
    <location>
        <begin position="48"/>
        <end position="59"/>
    </location>
</feature>
<dbReference type="Proteomes" id="UP000239872">
    <property type="component" value="Unassembled WGS sequence"/>
</dbReference>
<evidence type="ECO:0000313" key="4">
    <source>
        <dbReference type="Proteomes" id="UP000239872"/>
    </source>
</evidence>
<accession>A0A2S7SZV9</accession>
<protein>
    <recommendedName>
        <fullName evidence="2">EGF-like domain-containing protein</fullName>
    </recommendedName>
</protein>
<dbReference type="InterPro" id="IPR000742">
    <property type="entry name" value="EGF"/>
</dbReference>
<feature type="chain" id="PRO_5015473111" description="EGF-like domain-containing protein" evidence="1">
    <location>
        <begin position="20"/>
        <end position="176"/>
    </location>
</feature>
<keyword evidence="4" id="KW-1185">Reference proteome</keyword>
<organism evidence="3 4">
    <name type="scientific">Flavipsychrobacter stenotrophus</name>
    <dbReference type="NCBI Taxonomy" id="2077091"/>
    <lineage>
        <taxon>Bacteria</taxon>
        <taxon>Pseudomonadati</taxon>
        <taxon>Bacteroidota</taxon>
        <taxon>Chitinophagia</taxon>
        <taxon>Chitinophagales</taxon>
        <taxon>Chitinophagaceae</taxon>
        <taxon>Flavipsychrobacter</taxon>
    </lineage>
</organism>